<evidence type="ECO:0000313" key="7">
    <source>
        <dbReference type="Proteomes" id="UP001501442"/>
    </source>
</evidence>
<dbReference type="InterPro" id="IPR011075">
    <property type="entry name" value="TetR_C"/>
</dbReference>
<gene>
    <name evidence="6" type="ORF">GCM10023196_052720</name>
</gene>
<dbReference type="PANTHER" id="PTHR47506">
    <property type="entry name" value="TRANSCRIPTIONAL REGULATORY PROTEIN"/>
    <property type="match status" value="1"/>
</dbReference>
<keyword evidence="2 4" id="KW-0238">DNA-binding</keyword>
<proteinExistence type="predicted"/>
<comment type="caution">
    <text evidence="6">The sequence shown here is derived from an EMBL/GenBank/DDBJ whole genome shotgun (WGS) entry which is preliminary data.</text>
</comment>
<dbReference type="PROSITE" id="PS50977">
    <property type="entry name" value="HTH_TETR_2"/>
    <property type="match status" value="1"/>
</dbReference>
<dbReference type="SUPFAM" id="SSF48498">
    <property type="entry name" value="Tetracyclin repressor-like, C-terminal domain"/>
    <property type="match status" value="1"/>
</dbReference>
<evidence type="ECO:0000256" key="1">
    <source>
        <dbReference type="ARBA" id="ARBA00023015"/>
    </source>
</evidence>
<organism evidence="6 7">
    <name type="scientific">Actinoallomurus vinaceus</name>
    <dbReference type="NCBI Taxonomy" id="1080074"/>
    <lineage>
        <taxon>Bacteria</taxon>
        <taxon>Bacillati</taxon>
        <taxon>Actinomycetota</taxon>
        <taxon>Actinomycetes</taxon>
        <taxon>Streptosporangiales</taxon>
        <taxon>Thermomonosporaceae</taxon>
        <taxon>Actinoallomurus</taxon>
    </lineage>
</organism>
<feature type="DNA-binding region" description="H-T-H motif" evidence="4">
    <location>
        <begin position="31"/>
        <end position="50"/>
    </location>
</feature>
<keyword evidence="1" id="KW-0805">Transcription regulation</keyword>
<dbReference type="Pfam" id="PF00440">
    <property type="entry name" value="TetR_N"/>
    <property type="match status" value="1"/>
</dbReference>
<dbReference type="PRINTS" id="PR00455">
    <property type="entry name" value="HTHTETR"/>
</dbReference>
<keyword evidence="7" id="KW-1185">Reference proteome</keyword>
<sequence length="199" mass="21449">MHSVDGLSPGGRRLLDVATEVFYAEGIRATGVDTLVDRAGVSKPTLYAQFGSKENLVAAVLDQRRRRRQEVMTSFLAESDARGVDRILAVFDWLAQGHGREGFRGCPFTNAAVELPDPAHPARAVIASYKDWLRETLTSLARQAGVPDPEELGFALLMLIDGANARVVVAGDRTAMHRARAAAARLIGCSDDHDAVPAT</sequence>
<evidence type="ECO:0000256" key="3">
    <source>
        <dbReference type="ARBA" id="ARBA00023163"/>
    </source>
</evidence>
<evidence type="ECO:0000256" key="4">
    <source>
        <dbReference type="PROSITE-ProRule" id="PRU00335"/>
    </source>
</evidence>
<dbReference type="InterPro" id="IPR001647">
    <property type="entry name" value="HTH_TetR"/>
</dbReference>
<evidence type="ECO:0000259" key="5">
    <source>
        <dbReference type="PROSITE" id="PS50977"/>
    </source>
</evidence>
<evidence type="ECO:0000313" key="6">
    <source>
        <dbReference type="EMBL" id="GAA4629820.1"/>
    </source>
</evidence>
<dbReference type="SUPFAM" id="SSF46689">
    <property type="entry name" value="Homeodomain-like"/>
    <property type="match status" value="1"/>
</dbReference>
<name>A0ABP8UGM3_9ACTN</name>
<reference evidence="7" key="1">
    <citation type="journal article" date="2019" name="Int. J. Syst. Evol. Microbiol.">
        <title>The Global Catalogue of Microorganisms (GCM) 10K type strain sequencing project: providing services to taxonomists for standard genome sequencing and annotation.</title>
        <authorList>
            <consortium name="The Broad Institute Genomics Platform"/>
            <consortium name="The Broad Institute Genome Sequencing Center for Infectious Disease"/>
            <person name="Wu L."/>
            <person name="Ma J."/>
        </authorList>
    </citation>
    <scope>NUCLEOTIDE SEQUENCE [LARGE SCALE GENOMIC DNA]</scope>
    <source>
        <strain evidence="7">JCM 17939</strain>
    </source>
</reference>
<dbReference type="Gene3D" id="1.10.357.10">
    <property type="entry name" value="Tetracycline Repressor, domain 2"/>
    <property type="match status" value="1"/>
</dbReference>
<dbReference type="Proteomes" id="UP001501442">
    <property type="component" value="Unassembled WGS sequence"/>
</dbReference>
<dbReference type="InterPro" id="IPR036271">
    <property type="entry name" value="Tet_transcr_reg_TetR-rel_C_sf"/>
</dbReference>
<dbReference type="InterPro" id="IPR009057">
    <property type="entry name" value="Homeodomain-like_sf"/>
</dbReference>
<dbReference type="Pfam" id="PF16925">
    <property type="entry name" value="TetR_C_13"/>
    <property type="match status" value="1"/>
</dbReference>
<evidence type="ECO:0000256" key="2">
    <source>
        <dbReference type="ARBA" id="ARBA00023125"/>
    </source>
</evidence>
<protein>
    <submittedName>
        <fullName evidence="6">TetR/AcrR family transcriptional regulator</fullName>
    </submittedName>
</protein>
<accession>A0ABP8UGM3</accession>
<feature type="domain" description="HTH tetR-type" evidence="5">
    <location>
        <begin position="8"/>
        <end position="68"/>
    </location>
</feature>
<dbReference type="EMBL" id="BAABHK010000007">
    <property type="protein sequence ID" value="GAA4629820.1"/>
    <property type="molecule type" value="Genomic_DNA"/>
</dbReference>
<keyword evidence="3" id="KW-0804">Transcription</keyword>
<dbReference type="PANTHER" id="PTHR47506:SF1">
    <property type="entry name" value="HTH-TYPE TRANSCRIPTIONAL REGULATOR YJDC"/>
    <property type="match status" value="1"/>
</dbReference>